<dbReference type="Proteomes" id="UP001164761">
    <property type="component" value="Chromosome"/>
</dbReference>
<reference evidence="9" key="1">
    <citation type="submission" date="2022-08" db="EMBL/GenBank/DDBJ databases">
        <title>Alicyclobacillus fastidiosus DSM 17978, complete genome.</title>
        <authorList>
            <person name="Wang Q."/>
            <person name="Cai R."/>
            <person name="Wang Z."/>
        </authorList>
    </citation>
    <scope>NUCLEOTIDE SEQUENCE</scope>
    <source>
        <strain evidence="9">DSM 17978</strain>
    </source>
</reference>
<feature type="transmembrane region" description="Helical" evidence="7">
    <location>
        <begin position="322"/>
        <end position="343"/>
    </location>
</feature>
<feature type="transmembrane region" description="Helical" evidence="7">
    <location>
        <begin position="296"/>
        <end position="316"/>
    </location>
</feature>
<dbReference type="InterPro" id="IPR036259">
    <property type="entry name" value="MFS_trans_sf"/>
</dbReference>
<dbReference type="EMBL" id="CP104067">
    <property type="protein sequence ID" value="WAH40294.1"/>
    <property type="molecule type" value="Genomic_DNA"/>
</dbReference>
<feature type="transmembrane region" description="Helical" evidence="7">
    <location>
        <begin position="234"/>
        <end position="258"/>
    </location>
</feature>
<comment type="subcellular location">
    <subcellularLocation>
        <location evidence="1">Cell membrane</location>
        <topology evidence="1">Multi-pass membrane protein</topology>
    </subcellularLocation>
</comment>
<evidence type="ECO:0000256" key="7">
    <source>
        <dbReference type="SAM" id="Phobius"/>
    </source>
</evidence>
<sequence>MGESSTNLITESRAHLWKHMDFMKLWFGQTISEFGSQVTGLALPLTAVLFLHATANEMGILKALQSVPFLFAFFAGVLSDRVRRRPLLVIADSGRFVLLSLIPLVVLFHGLKMWVLFAVVFGVGCLTVLFDISYQSYLPSVVTSSALVEGNSKLETTRAVSGIVGPAITGVLVQWLTAPFALLVDAGSYLVSVLSLVSIRSPETVPTSPNEQKIWMQIREGLTFVVRHSFLRSIVITTALGNFFSFGVTGAVMVLFAVRGIGMNASLLGVVYALDAIGAAAGAFTGGRLGKSVGVGWAIIIAQISSTIGGLLLPLAHRPVLVGFSFYVASGVLISFGAVAYNVNQVSARQAITPPHLLGRMTASVRFIIWGIIPFGSLVGGILGSHIGLRSTLAISAIGGILPVLWAVFSSIRSMKSVEVSS</sequence>
<evidence type="ECO:0000256" key="6">
    <source>
        <dbReference type="ARBA" id="ARBA00023136"/>
    </source>
</evidence>
<gene>
    <name evidence="9" type="ORF">NZD89_18220</name>
</gene>
<dbReference type="PANTHER" id="PTHR23513">
    <property type="entry name" value="INTEGRAL MEMBRANE EFFLUX PROTEIN-RELATED"/>
    <property type="match status" value="1"/>
</dbReference>
<feature type="domain" description="Major facilitator superfamily (MFS) profile" evidence="8">
    <location>
        <begin position="231"/>
        <end position="422"/>
    </location>
</feature>
<keyword evidence="5 7" id="KW-1133">Transmembrane helix</keyword>
<evidence type="ECO:0000256" key="4">
    <source>
        <dbReference type="ARBA" id="ARBA00022692"/>
    </source>
</evidence>
<feature type="transmembrane region" description="Helical" evidence="7">
    <location>
        <begin position="264"/>
        <end position="284"/>
    </location>
</feature>
<dbReference type="InterPro" id="IPR010290">
    <property type="entry name" value="TM_effector"/>
</dbReference>
<keyword evidence="4 7" id="KW-0812">Transmembrane</keyword>
<feature type="transmembrane region" description="Helical" evidence="7">
    <location>
        <begin position="87"/>
        <end position="108"/>
    </location>
</feature>
<keyword evidence="6 7" id="KW-0472">Membrane</keyword>
<accession>A0ABY6ZBN1</accession>
<evidence type="ECO:0000256" key="5">
    <source>
        <dbReference type="ARBA" id="ARBA00022989"/>
    </source>
</evidence>
<keyword evidence="3" id="KW-1003">Cell membrane</keyword>
<feature type="transmembrane region" description="Helical" evidence="7">
    <location>
        <begin position="114"/>
        <end position="134"/>
    </location>
</feature>
<evidence type="ECO:0000256" key="1">
    <source>
        <dbReference type="ARBA" id="ARBA00004651"/>
    </source>
</evidence>
<evidence type="ECO:0000256" key="3">
    <source>
        <dbReference type="ARBA" id="ARBA00022475"/>
    </source>
</evidence>
<dbReference type="PANTHER" id="PTHR23513:SF6">
    <property type="entry name" value="MAJOR FACILITATOR SUPERFAMILY ASSOCIATED DOMAIN-CONTAINING PROTEIN"/>
    <property type="match status" value="1"/>
</dbReference>
<feature type="transmembrane region" description="Helical" evidence="7">
    <location>
        <begin position="364"/>
        <end position="387"/>
    </location>
</feature>
<dbReference type="InterPro" id="IPR020846">
    <property type="entry name" value="MFS_dom"/>
</dbReference>
<dbReference type="Pfam" id="PF05977">
    <property type="entry name" value="MFS_3"/>
    <property type="match status" value="1"/>
</dbReference>
<feature type="transmembrane region" description="Helical" evidence="7">
    <location>
        <begin position="34"/>
        <end position="53"/>
    </location>
</feature>
<dbReference type="RefSeq" id="WP_268004191.1">
    <property type="nucleotide sequence ID" value="NZ_BSUT01000001.1"/>
</dbReference>
<evidence type="ECO:0000313" key="9">
    <source>
        <dbReference type="EMBL" id="WAH40294.1"/>
    </source>
</evidence>
<dbReference type="Gene3D" id="1.20.1250.20">
    <property type="entry name" value="MFS general substrate transporter like domains"/>
    <property type="match status" value="1"/>
</dbReference>
<evidence type="ECO:0000313" key="10">
    <source>
        <dbReference type="Proteomes" id="UP001164761"/>
    </source>
</evidence>
<proteinExistence type="predicted"/>
<evidence type="ECO:0000259" key="8">
    <source>
        <dbReference type="PROSITE" id="PS50850"/>
    </source>
</evidence>
<feature type="transmembrane region" description="Helical" evidence="7">
    <location>
        <begin position="393"/>
        <end position="412"/>
    </location>
</feature>
<protein>
    <submittedName>
        <fullName evidence="9">MFS transporter</fullName>
    </submittedName>
</protein>
<dbReference type="PROSITE" id="PS50850">
    <property type="entry name" value="MFS"/>
    <property type="match status" value="1"/>
</dbReference>
<evidence type="ECO:0000256" key="2">
    <source>
        <dbReference type="ARBA" id="ARBA00022448"/>
    </source>
</evidence>
<feature type="transmembrane region" description="Helical" evidence="7">
    <location>
        <begin position="59"/>
        <end position="78"/>
    </location>
</feature>
<dbReference type="SUPFAM" id="SSF103473">
    <property type="entry name" value="MFS general substrate transporter"/>
    <property type="match status" value="1"/>
</dbReference>
<keyword evidence="10" id="KW-1185">Reference proteome</keyword>
<dbReference type="CDD" id="cd06173">
    <property type="entry name" value="MFS_MefA_like"/>
    <property type="match status" value="1"/>
</dbReference>
<organism evidence="9 10">
    <name type="scientific">Alicyclobacillus fastidiosus</name>
    <dbReference type="NCBI Taxonomy" id="392011"/>
    <lineage>
        <taxon>Bacteria</taxon>
        <taxon>Bacillati</taxon>
        <taxon>Bacillota</taxon>
        <taxon>Bacilli</taxon>
        <taxon>Bacillales</taxon>
        <taxon>Alicyclobacillaceae</taxon>
        <taxon>Alicyclobacillus</taxon>
    </lineage>
</organism>
<keyword evidence="2" id="KW-0813">Transport</keyword>
<name>A0ABY6ZBN1_9BACL</name>